<dbReference type="PANTHER" id="PTHR43649">
    <property type="entry name" value="ARABINOSE-BINDING PROTEIN-RELATED"/>
    <property type="match status" value="1"/>
</dbReference>
<dbReference type="RefSeq" id="WP_139603005.1">
    <property type="nucleotide sequence ID" value="NZ_VDCQ01000018.1"/>
</dbReference>
<evidence type="ECO:0000313" key="7">
    <source>
        <dbReference type="Proteomes" id="UP000307943"/>
    </source>
</evidence>
<feature type="chain" id="PRO_5038918456" evidence="5">
    <location>
        <begin position="26"/>
        <end position="448"/>
    </location>
</feature>
<comment type="caution">
    <text evidence="6">The sequence shown here is derived from an EMBL/GenBank/DDBJ whole genome shotgun (WGS) entry which is preliminary data.</text>
</comment>
<dbReference type="Pfam" id="PF01547">
    <property type="entry name" value="SBP_bac_1"/>
    <property type="match status" value="1"/>
</dbReference>
<evidence type="ECO:0000256" key="3">
    <source>
        <dbReference type="ARBA" id="ARBA00022448"/>
    </source>
</evidence>
<feature type="signal peptide" evidence="5">
    <location>
        <begin position="1"/>
        <end position="25"/>
    </location>
</feature>
<sequence>MTRVTHRFQPFRFAWAVLASSIALSACGSSGTTEPAIPPASDGQGRQAANLDDEPVELVFHSNTGDPPEAFDNLFGNALRKKFPNYTITYIQSKKGQTLEELLVQNQPVDVLFSSISNIFGLIMENKLEYDMAELVKTQQIDISQFEPTLIDGIRLSGNGKLYALPVTNMVQVMFYNKMIFNRFGVPYPIDGMTWEETTAMARKLTRKDNDKQILGFSASPPHMFRGNQLSQPYLDPATDKPTFGHEAWSKLIQTYFLAPGAEEAYKSKSFQLKRLPNIRDFTNSQDLAMFVYNSQTPFTTLEMKNVDWDLVSLPVFKEQPKLGMAAAPFTLAITSISKRKEAAMNAIRFLVSRQNQDEFSKRGMMPVIKDEAVRNAYGQESEYKDKNWKAVYYNDYAALPAYSKYNLKVQNVLNNVPFQLITGSKDMNTALREAEEEVKKLLDEAKR</sequence>
<evidence type="ECO:0000256" key="5">
    <source>
        <dbReference type="SAM" id="SignalP"/>
    </source>
</evidence>
<dbReference type="PANTHER" id="PTHR43649:SF31">
    <property type="entry name" value="SN-GLYCEROL-3-PHOSPHATE-BINDING PERIPLASMIC PROTEIN UGPB"/>
    <property type="match status" value="1"/>
</dbReference>
<keyword evidence="7" id="KW-1185">Reference proteome</keyword>
<evidence type="ECO:0000256" key="2">
    <source>
        <dbReference type="ARBA" id="ARBA00008520"/>
    </source>
</evidence>
<dbReference type="SUPFAM" id="SSF53850">
    <property type="entry name" value="Periplasmic binding protein-like II"/>
    <property type="match status" value="1"/>
</dbReference>
<dbReference type="Gene3D" id="3.40.190.10">
    <property type="entry name" value="Periplasmic binding protein-like II"/>
    <property type="match status" value="1"/>
</dbReference>
<dbReference type="InterPro" id="IPR050490">
    <property type="entry name" value="Bact_solute-bd_prot1"/>
</dbReference>
<proteinExistence type="inferred from homology"/>
<protein>
    <submittedName>
        <fullName evidence="6">Extracellular solute-binding protein</fullName>
    </submittedName>
</protein>
<dbReference type="EMBL" id="VDCQ01000018">
    <property type="protein sequence ID" value="TNJ65508.1"/>
    <property type="molecule type" value="Genomic_DNA"/>
</dbReference>
<dbReference type="GO" id="GO:0030313">
    <property type="term" value="C:cell envelope"/>
    <property type="evidence" value="ECO:0007669"/>
    <property type="project" value="UniProtKB-SubCell"/>
</dbReference>
<evidence type="ECO:0000313" key="6">
    <source>
        <dbReference type="EMBL" id="TNJ65508.1"/>
    </source>
</evidence>
<name>A0A5C4T8V8_9BACL</name>
<gene>
    <name evidence="6" type="ORF">FE784_14910</name>
</gene>
<evidence type="ECO:0000256" key="4">
    <source>
        <dbReference type="ARBA" id="ARBA00022729"/>
    </source>
</evidence>
<keyword evidence="3" id="KW-0813">Transport</keyword>
<dbReference type="Proteomes" id="UP000307943">
    <property type="component" value="Unassembled WGS sequence"/>
</dbReference>
<organism evidence="6 7">
    <name type="scientific">Paenibacillus hemerocallicola</name>
    <dbReference type="NCBI Taxonomy" id="1172614"/>
    <lineage>
        <taxon>Bacteria</taxon>
        <taxon>Bacillati</taxon>
        <taxon>Bacillota</taxon>
        <taxon>Bacilli</taxon>
        <taxon>Bacillales</taxon>
        <taxon>Paenibacillaceae</taxon>
        <taxon>Paenibacillus</taxon>
    </lineage>
</organism>
<dbReference type="AlphaFoldDB" id="A0A5C4T8V8"/>
<accession>A0A5C4T8V8</accession>
<keyword evidence="4 5" id="KW-0732">Signal</keyword>
<dbReference type="InterPro" id="IPR006059">
    <property type="entry name" value="SBP"/>
</dbReference>
<comment type="subcellular location">
    <subcellularLocation>
        <location evidence="1">Cell envelope</location>
    </subcellularLocation>
</comment>
<comment type="similarity">
    <text evidence="2">Belongs to the bacterial solute-binding protein 1 family.</text>
</comment>
<dbReference type="OrthoDB" id="9766758at2"/>
<evidence type="ECO:0000256" key="1">
    <source>
        <dbReference type="ARBA" id="ARBA00004196"/>
    </source>
</evidence>
<reference evidence="6 7" key="1">
    <citation type="submission" date="2019-05" db="EMBL/GenBank/DDBJ databases">
        <title>We sequenced the genome of Paenibacillus hemerocallicola KCTC 33185 for further insight into its adaptation and study the phylogeny of Paenibacillus.</title>
        <authorList>
            <person name="Narsing Rao M.P."/>
        </authorList>
    </citation>
    <scope>NUCLEOTIDE SEQUENCE [LARGE SCALE GENOMIC DNA]</scope>
    <source>
        <strain evidence="6 7">KCTC 33185</strain>
    </source>
</reference>
<dbReference type="PROSITE" id="PS51257">
    <property type="entry name" value="PROKAR_LIPOPROTEIN"/>
    <property type="match status" value="1"/>
</dbReference>